<dbReference type="PaxDb" id="65489-OBART11G08900.1"/>
<proteinExistence type="predicted"/>
<keyword evidence="1" id="KW-1133">Transmembrane helix</keyword>
<reference evidence="2" key="1">
    <citation type="journal article" date="2009" name="Rice">
        <title>De Novo Next Generation Sequencing of Plant Genomes.</title>
        <authorList>
            <person name="Rounsley S."/>
            <person name="Marri P.R."/>
            <person name="Yu Y."/>
            <person name="He R."/>
            <person name="Sisneros N."/>
            <person name="Goicoechea J.L."/>
            <person name="Lee S.J."/>
            <person name="Angelova A."/>
            <person name="Kudrna D."/>
            <person name="Luo M."/>
            <person name="Affourtit J."/>
            <person name="Desany B."/>
            <person name="Knight J."/>
            <person name="Niazi F."/>
            <person name="Egholm M."/>
            <person name="Wing R.A."/>
        </authorList>
    </citation>
    <scope>NUCLEOTIDE SEQUENCE [LARGE SCALE GENOMIC DNA]</scope>
    <source>
        <strain evidence="2">cv. IRGC 105608</strain>
    </source>
</reference>
<dbReference type="EnsemblPlants" id="OBART11G08900.1">
    <property type="protein sequence ID" value="OBART11G08900.1"/>
    <property type="gene ID" value="OBART11G08900"/>
</dbReference>
<keyword evidence="1" id="KW-0812">Transmembrane</keyword>
<accession>A0A0D3HKB8</accession>
<keyword evidence="3" id="KW-1185">Reference proteome</keyword>
<protein>
    <submittedName>
        <fullName evidence="2">Uncharacterized protein</fullName>
    </submittedName>
</protein>
<dbReference type="HOGENOM" id="CLU_1952077_0_0_1"/>
<dbReference type="AlphaFoldDB" id="A0A0D3HKB8"/>
<dbReference type="Proteomes" id="UP000026960">
    <property type="component" value="Chromosome 11"/>
</dbReference>
<dbReference type="Gramene" id="OBART11G08900.1">
    <property type="protein sequence ID" value="OBART11G08900.1"/>
    <property type="gene ID" value="OBART11G08900"/>
</dbReference>
<organism evidence="2">
    <name type="scientific">Oryza barthii</name>
    <dbReference type="NCBI Taxonomy" id="65489"/>
    <lineage>
        <taxon>Eukaryota</taxon>
        <taxon>Viridiplantae</taxon>
        <taxon>Streptophyta</taxon>
        <taxon>Embryophyta</taxon>
        <taxon>Tracheophyta</taxon>
        <taxon>Spermatophyta</taxon>
        <taxon>Magnoliopsida</taxon>
        <taxon>Liliopsida</taxon>
        <taxon>Poales</taxon>
        <taxon>Poaceae</taxon>
        <taxon>BOP clade</taxon>
        <taxon>Oryzoideae</taxon>
        <taxon>Oryzeae</taxon>
        <taxon>Oryzinae</taxon>
        <taxon>Oryza</taxon>
    </lineage>
</organism>
<name>A0A0D3HKB8_9ORYZ</name>
<reference evidence="2" key="2">
    <citation type="submission" date="2015-03" db="UniProtKB">
        <authorList>
            <consortium name="EnsemblPlants"/>
        </authorList>
    </citation>
    <scope>IDENTIFICATION</scope>
</reference>
<evidence type="ECO:0000256" key="1">
    <source>
        <dbReference type="SAM" id="Phobius"/>
    </source>
</evidence>
<feature type="transmembrane region" description="Helical" evidence="1">
    <location>
        <begin position="106"/>
        <end position="127"/>
    </location>
</feature>
<evidence type="ECO:0000313" key="3">
    <source>
        <dbReference type="Proteomes" id="UP000026960"/>
    </source>
</evidence>
<sequence>MVDPIGSRSMILGAISKRSGFFVSSKWPSFQSSAHRIDCSYAQAVQSRMIPISKDFQNLKKSLHGTVDAGDAPASKTVVSSEIQNKRGIVWIRVILCPNVLDLSSVVFICNLAIRLATALLSLVFLLKV</sequence>
<keyword evidence="1" id="KW-0472">Membrane</keyword>
<evidence type="ECO:0000313" key="2">
    <source>
        <dbReference type="EnsemblPlants" id="OBART11G08900.1"/>
    </source>
</evidence>